<dbReference type="AlphaFoldDB" id="A0A926QWC0"/>
<dbReference type="InterPro" id="IPR023214">
    <property type="entry name" value="HAD_sf"/>
</dbReference>
<dbReference type="Gene3D" id="3.40.50.1000">
    <property type="entry name" value="HAD superfamily/HAD-like"/>
    <property type="match status" value="1"/>
</dbReference>
<dbReference type="PANTHER" id="PTHR43434:SF1">
    <property type="entry name" value="PHOSPHOGLYCOLATE PHOSPHATASE"/>
    <property type="match status" value="1"/>
</dbReference>
<dbReference type="PANTHER" id="PTHR43434">
    <property type="entry name" value="PHOSPHOGLYCOLATE PHOSPHATASE"/>
    <property type="match status" value="1"/>
</dbReference>
<dbReference type="Pfam" id="PF13419">
    <property type="entry name" value="HAD_2"/>
    <property type="match status" value="1"/>
</dbReference>
<evidence type="ECO:0000313" key="2">
    <source>
        <dbReference type="Proteomes" id="UP000621210"/>
    </source>
</evidence>
<dbReference type="RefSeq" id="WP_188185869.1">
    <property type="nucleotide sequence ID" value="NZ_JACVQF010000238.1"/>
</dbReference>
<gene>
    <name evidence="1" type="ORF">H0H10_38515</name>
</gene>
<organism evidence="1 2">
    <name type="scientific">Streptomyces griseicoloratus</name>
    <dbReference type="NCBI Taxonomy" id="2752516"/>
    <lineage>
        <taxon>Bacteria</taxon>
        <taxon>Bacillati</taxon>
        <taxon>Actinomycetota</taxon>
        <taxon>Actinomycetes</taxon>
        <taxon>Kitasatosporales</taxon>
        <taxon>Streptomycetaceae</taxon>
        <taxon>Streptomyces</taxon>
    </lineage>
</organism>
<dbReference type="Gene3D" id="1.10.150.240">
    <property type="entry name" value="Putative phosphatase, domain 2"/>
    <property type="match status" value="1"/>
</dbReference>
<comment type="caution">
    <text evidence="1">The sequence shown here is derived from an EMBL/GenBank/DDBJ whole genome shotgun (WGS) entry which is preliminary data.</text>
</comment>
<dbReference type="InterPro" id="IPR050155">
    <property type="entry name" value="HAD-like_hydrolase_sf"/>
</dbReference>
<dbReference type="GO" id="GO:0005829">
    <property type="term" value="C:cytosol"/>
    <property type="evidence" value="ECO:0007669"/>
    <property type="project" value="TreeGrafter"/>
</dbReference>
<name>A0A926QWC0_9ACTN</name>
<dbReference type="GO" id="GO:0008967">
    <property type="term" value="F:phosphoglycolate phosphatase activity"/>
    <property type="evidence" value="ECO:0007669"/>
    <property type="project" value="TreeGrafter"/>
</dbReference>
<dbReference type="EMBL" id="JACVQF010000238">
    <property type="protein sequence ID" value="MBD0425002.1"/>
    <property type="molecule type" value="Genomic_DNA"/>
</dbReference>
<dbReference type="InterPro" id="IPR023198">
    <property type="entry name" value="PGP-like_dom2"/>
</dbReference>
<sequence length="251" mass="27129">MGDVLGEEEALSRLLGTARAVLFDFDGPVTDLFRGVSTAPVADEIKEAVRRHWGALDPDVEDCDDSHGVLLRVRDMLDRPASPPRDRAALDLAEAIVTRHEYEIVRTASPTPHLGALVEALLGLGMRLVIVSNNADGPVCEFLKSFDLQSKFEAVMGRDPKELRHMKPSPESVNRAVEHLALAPDECVLIGDQLTDLSAARAAGTRFIGCTRSPERAAEMMRRGADRVVSSLAPLVNAAKSHAPESPADPN</sequence>
<keyword evidence="2" id="KW-1185">Reference proteome</keyword>
<dbReference type="GO" id="GO:0006281">
    <property type="term" value="P:DNA repair"/>
    <property type="evidence" value="ECO:0007669"/>
    <property type="project" value="TreeGrafter"/>
</dbReference>
<accession>A0A926QWC0</accession>
<protein>
    <submittedName>
        <fullName evidence="1">HAD-IA family hydrolase</fullName>
    </submittedName>
</protein>
<proteinExistence type="predicted"/>
<reference evidence="1" key="2">
    <citation type="submission" date="2020-09" db="EMBL/GenBank/DDBJ databases">
        <authorList>
            <person name="Luo X."/>
        </authorList>
    </citation>
    <scope>NUCLEOTIDE SEQUENCE</scope>
    <source>
        <strain evidence="1">TRM S81-3</strain>
    </source>
</reference>
<reference evidence="1" key="1">
    <citation type="submission" date="2020-09" db="EMBL/GenBank/DDBJ databases">
        <title>Streptomyces grisecoloratus sp. nov., isolated from cotton soil.</title>
        <authorList>
            <person name="Xing L."/>
        </authorList>
    </citation>
    <scope>NUCLEOTIDE SEQUENCE</scope>
    <source>
        <strain evidence="1">TRM S81-3</strain>
    </source>
</reference>
<dbReference type="Proteomes" id="UP000621210">
    <property type="component" value="Unassembled WGS sequence"/>
</dbReference>
<dbReference type="InterPro" id="IPR036412">
    <property type="entry name" value="HAD-like_sf"/>
</dbReference>
<dbReference type="NCBIfam" id="TIGR01549">
    <property type="entry name" value="HAD-SF-IA-v1"/>
    <property type="match status" value="1"/>
</dbReference>
<evidence type="ECO:0000313" key="1">
    <source>
        <dbReference type="EMBL" id="MBD0425002.1"/>
    </source>
</evidence>
<keyword evidence="1" id="KW-0378">Hydrolase</keyword>
<dbReference type="InterPro" id="IPR041492">
    <property type="entry name" value="HAD_2"/>
</dbReference>
<dbReference type="SUPFAM" id="SSF56784">
    <property type="entry name" value="HAD-like"/>
    <property type="match status" value="1"/>
</dbReference>
<dbReference type="InterPro" id="IPR006439">
    <property type="entry name" value="HAD-SF_hydro_IA"/>
</dbReference>